<sequence>MAMATWFSRVKGGHMVMSWHTTGHGGEPLSSNVHESGPMQAEGLDSLFVISSVHDDPLPMVTAGGMGLEPALNGLKVGPEHPSFHGILGGLVLIGHVEIDGPVQDVWRAQCGVADPKWDG</sequence>
<keyword evidence="2" id="KW-1185">Reference proteome</keyword>
<organism evidence="1 2">
    <name type="scientific">Alligator mississippiensis</name>
    <name type="common">American alligator</name>
    <dbReference type="NCBI Taxonomy" id="8496"/>
    <lineage>
        <taxon>Eukaryota</taxon>
        <taxon>Metazoa</taxon>
        <taxon>Chordata</taxon>
        <taxon>Craniata</taxon>
        <taxon>Vertebrata</taxon>
        <taxon>Euteleostomi</taxon>
        <taxon>Archelosauria</taxon>
        <taxon>Archosauria</taxon>
        <taxon>Crocodylia</taxon>
        <taxon>Alligatoridae</taxon>
        <taxon>Alligatorinae</taxon>
        <taxon>Alligator</taxon>
    </lineage>
</organism>
<dbReference type="Proteomes" id="UP000050525">
    <property type="component" value="Unassembled WGS sequence"/>
</dbReference>
<reference evidence="1 2" key="1">
    <citation type="journal article" date="2012" name="Genome Biol.">
        <title>Sequencing three crocodilian genomes to illuminate the evolution of archosaurs and amniotes.</title>
        <authorList>
            <person name="St John J.A."/>
            <person name="Braun E.L."/>
            <person name="Isberg S.R."/>
            <person name="Miles L.G."/>
            <person name="Chong A.Y."/>
            <person name="Gongora J."/>
            <person name="Dalzell P."/>
            <person name="Moran C."/>
            <person name="Bed'hom B."/>
            <person name="Abzhanov A."/>
            <person name="Burgess S.C."/>
            <person name="Cooksey A.M."/>
            <person name="Castoe T.A."/>
            <person name="Crawford N.G."/>
            <person name="Densmore L.D."/>
            <person name="Drew J.C."/>
            <person name="Edwards S.V."/>
            <person name="Faircloth B.C."/>
            <person name="Fujita M.K."/>
            <person name="Greenwold M.J."/>
            <person name="Hoffmann F.G."/>
            <person name="Howard J.M."/>
            <person name="Iguchi T."/>
            <person name="Janes D.E."/>
            <person name="Khan S.Y."/>
            <person name="Kohno S."/>
            <person name="de Koning A.J."/>
            <person name="Lance S.L."/>
            <person name="McCarthy F.M."/>
            <person name="McCormack J.E."/>
            <person name="Merchant M.E."/>
            <person name="Peterson D.G."/>
            <person name="Pollock D.D."/>
            <person name="Pourmand N."/>
            <person name="Raney B.J."/>
            <person name="Roessler K.A."/>
            <person name="Sanford J.R."/>
            <person name="Sawyer R.H."/>
            <person name="Schmidt C.J."/>
            <person name="Triplett E.W."/>
            <person name="Tuberville T.D."/>
            <person name="Venegas-Anaya M."/>
            <person name="Howard J.T."/>
            <person name="Jarvis E.D."/>
            <person name="Guillette L.J.Jr."/>
            <person name="Glenn T.C."/>
            <person name="Green R.E."/>
            <person name="Ray D.A."/>
        </authorList>
    </citation>
    <scope>NUCLEOTIDE SEQUENCE [LARGE SCALE GENOMIC DNA]</scope>
    <source>
        <strain evidence="1">KSC_2009_1</strain>
    </source>
</reference>
<protein>
    <submittedName>
        <fullName evidence="1">Uncharacterized protein</fullName>
    </submittedName>
</protein>
<accession>A0A151MB10</accession>
<comment type="caution">
    <text evidence="1">The sequence shown here is derived from an EMBL/GenBank/DDBJ whole genome shotgun (WGS) entry which is preliminary data.</text>
</comment>
<evidence type="ECO:0000313" key="1">
    <source>
        <dbReference type="EMBL" id="KYO21716.1"/>
    </source>
</evidence>
<gene>
    <name evidence="1" type="ORF">Y1Q_0000436</name>
</gene>
<proteinExistence type="predicted"/>
<evidence type="ECO:0000313" key="2">
    <source>
        <dbReference type="Proteomes" id="UP000050525"/>
    </source>
</evidence>
<name>A0A151MB10_ALLMI</name>
<dbReference type="EMBL" id="AKHW03006283">
    <property type="protein sequence ID" value="KYO21716.1"/>
    <property type="molecule type" value="Genomic_DNA"/>
</dbReference>
<dbReference type="AlphaFoldDB" id="A0A151MB10"/>